<dbReference type="Proteomes" id="UP000632774">
    <property type="component" value="Unassembled WGS sequence"/>
</dbReference>
<evidence type="ECO:0008006" key="3">
    <source>
        <dbReference type="Google" id="ProtNLM"/>
    </source>
</evidence>
<evidence type="ECO:0000313" key="1">
    <source>
        <dbReference type="EMBL" id="MBE9668047.1"/>
    </source>
</evidence>
<proteinExistence type="predicted"/>
<dbReference type="SUPFAM" id="SSF53901">
    <property type="entry name" value="Thiolase-like"/>
    <property type="match status" value="1"/>
</dbReference>
<protein>
    <recommendedName>
        <fullName evidence="3">3-oxoacyl-ACP synthase</fullName>
    </recommendedName>
</protein>
<keyword evidence="2" id="KW-1185">Reference proteome</keyword>
<evidence type="ECO:0000313" key="2">
    <source>
        <dbReference type="Proteomes" id="UP000632774"/>
    </source>
</evidence>
<sequence length="202" mass="22976">MAAQKYITATCSISNNQVHLNGEQVFAGNSKTVDELLLSIYQHFHFSYPKFHKMDNLSKLGWLTAELLLKDFNEQNYHAEQVGTVLANANASLDMDLRYYDSLKDVPSPSLFVYTLPNIVAGEICIRHNFKGENAFFVQPSFDADFIHRQVSYLLDKNILQACICGWIDVLGQEYTAKLFLVEKIKKENAAEFSVEKIKSPL</sequence>
<dbReference type="RefSeq" id="WP_194107478.1">
    <property type="nucleotide sequence ID" value="NZ_JADFFM010000002.1"/>
</dbReference>
<organism evidence="1 2">
    <name type="scientific">Mucilaginibacter boryungensis</name>
    <dbReference type="NCBI Taxonomy" id="768480"/>
    <lineage>
        <taxon>Bacteria</taxon>
        <taxon>Pseudomonadati</taxon>
        <taxon>Bacteroidota</taxon>
        <taxon>Sphingobacteriia</taxon>
        <taxon>Sphingobacteriales</taxon>
        <taxon>Sphingobacteriaceae</taxon>
        <taxon>Mucilaginibacter</taxon>
    </lineage>
</organism>
<comment type="caution">
    <text evidence="1">The sequence shown here is derived from an EMBL/GenBank/DDBJ whole genome shotgun (WGS) entry which is preliminary data.</text>
</comment>
<dbReference type="EMBL" id="JADFFM010000002">
    <property type="protein sequence ID" value="MBE9668047.1"/>
    <property type="molecule type" value="Genomic_DNA"/>
</dbReference>
<dbReference type="Gene3D" id="3.40.47.10">
    <property type="match status" value="1"/>
</dbReference>
<dbReference type="InterPro" id="IPR016039">
    <property type="entry name" value="Thiolase-like"/>
</dbReference>
<accession>A0ABR9XLF2</accession>
<reference evidence="1 2" key="1">
    <citation type="submission" date="2020-10" db="EMBL/GenBank/DDBJ databases">
        <title>Mucilaginibacter mali sp. nov., isolated from rhizosphere soil of apple orchard.</title>
        <authorList>
            <person name="Lee J.-S."/>
            <person name="Kim H.S."/>
            <person name="Kim J.-S."/>
        </authorList>
    </citation>
    <scope>NUCLEOTIDE SEQUENCE [LARGE SCALE GENOMIC DNA]</scope>
    <source>
        <strain evidence="1 2">KCTC 23157</strain>
    </source>
</reference>
<gene>
    <name evidence="1" type="ORF">IRJ18_16880</name>
</gene>
<name>A0ABR9XLF2_9SPHI</name>